<dbReference type="SMART" id="SM00387">
    <property type="entry name" value="HATPase_c"/>
    <property type="match status" value="1"/>
</dbReference>
<dbReference type="Proteomes" id="UP000184041">
    <property type="component" value="Unassembled WGS sequence"/>
</dbReference>
<comment type="catalytic activity">
    <reaction evidence="1">
        <text>ATP + protein L-histidine = ADP + protein N-phospho-L-histidine.</text>
        <dbReference type="EC" id="2.7.13.3"/>
    </reaction>
</comment>
<dbReference type="PANTHER" id="PTHR24421">
    <property type="entry name" value="NITRATE/NITRITE SENSOR PROTEIN NARX-RELATED"/>
    <property type="match status" value="1"/>
</dbReference>
<dbReference type="InterPro" id="IPR004358">
    <property type="entry name" value="Sig_transdc_His_kin-like_C"/>
</dbReference>
<keyword evidence="4" id="KW-1003">Cell membrane</keyword>
<evidence type="ECO:0000256" key="2">
    <source>
        <dbReference type="ARBA" id="ARBA00004651"/>
    </source>
</evidence>
<evidence type="ECO:0000256" key="1">
    <source>
        <dbReference type="ARBA" id="ARBA00000085"/>
    </source>
</evidence>
<accession>A0A1M4TIH6</accession>
<sequence length="419" mass="47816">MKNDKGKTRTEIEPIKQQRYHESLATLGVYALEQDDLEAIMHRAVQQTCMNLEVESTFIAQYNPEQDTLKVVAETGCECKELKIINDAKWDLGYALQSGKPVCVNDYTKENRFIISPILKHHDFKSSVLVAVRGTEETYGVFGFYTLEKRSFSESELNFIQMAANIVAVAIERKKTQKRLKKTNAQLREEMKRSRQYQKDILKNNIIERWELGGYLHDNLGQMLASAKIIIHDIENKLKQNETGIAEQIVTLNSIIDKGIEGIRNLTHDIIPVDIEKEGVEYAFHFLMRQTQKLYDINCMLKMNKIVTEIKNRKMATHLYHVVQEAIKNAVMHGAAKNITVTVRESDDNLILKIADDGIGISNKKQSNGKGLRIIKHRMDLLGGTFDIEDISDDHATGARVTITLPLEKLKEEQETEDG</sequence>
<evidence type="ECO:0000256" key="3">
    <source>
        <dbReference type="ARBA" id="ARBA00012438"/>
    </source>
</evidence>
<reference evidence="13 14" key="1">
    <citation type="submission" date="2016-11" db="EMBL/GenBank/DDBJ databases">
        <authorList>
            <person name="Jaros S."/>
            <person name="Januszkiewicz K."/>
            <person name="Wedrychowicz H."/>
        </authorList>
    </citation>
    <scope>NUCLEOTIDE SEQUENCE [LARGE SCALE GENOMIC DNA]</scope>
    <source>
        <strain evidence="13 14">DSM 21986</strain>
    </source>
</reference>
<evidence type="ECO:0000256" key="8">
    <source>
        <dbReference type="ARBA" id="ARBA00022989"/>
    </source>
</evidence>
<dbReference type="InterPro" id="IPR005467">
    <property type="entry name" value="His_kinase_dom"/>
</dbReference>
<organism evidence="13 14">
    <name type="scientific">Fodinibius roseus</name>
    <dbReference type="NCBI Taxonomy" id="1194090"/>
    <lineage>
        <taxon>Bacteria</taxon>
        <taxon>Pseudomonadati</taxon>
        <taxon>Balneolota</taxon>
        <taxon>Balneolia</taxon>
        <taxon>Balneolales</taxon>
        <taxon>Balneolaceae</taxon>
        <taxon>Fodinibius</taxon>
    </lineage>
</organism>
<dbReference type="Gene3D" id="3.30.450.40">
    <property type="match status" value="1"/>
</dbReference>
<dbReference type="SMART" id="SM00065">
    <property type="entry name" value="GAF"/>
    <property type="match status" value="1"/>
</dbReference>
<dbReference type="InterPro" id="IPR003018">
    <property type="entry name" value="GAF"/>
</dbReference>
<keyword evidence="7 13" id="KW-0418">Kinase</keyword>
<evidence type="ECO:0000313" key="13">
    <source>
        <dbReference type="EMBL" id="SHE44283.1"/>
    </source>
</evidence>
<keyword evidence="5" id="KW-0808">Transferase</keyword>
<evidence type="ECO:0000256" key="6">
    <source>
        <dbReference type="ARBA" id="ARBA00022692"/>
    </source>
</evidence>
<evidence type="ECO:0000313" key="14">
    <source>
        <dbReference type="Proteomes" id="UP000184041"/>
    </source>
</evidence>
<evidence type="ECO:0000256" key="7">
    <source>
        <dbReference type="ARBA" id="ARBA00022777"/>
    </source>
</evidence>
<dbReference type="InterPro" id="IPR003594">
    <property type="entry name" value="HATPase_dom"/>
</dbReference>
<name>A0A1M4TIH6_9BACT</name>
<feature type="coiled-coil region" evidence="11">
    <location>
        <begin position="173"/>
        <end position="200"/>
    </location>
</feature>
<gene>
    <name evidence="13" type="ORF">SAMN05443144_101303</name>
</gene>
<dbReference type="STRING" id="1194090.SAMN05443144_101303"/>
<protein>
    <recommendedName>
        <fullName evidence="3">histidine kinase</fullName>
        <ecNumber evidence="3">2.7.13.3</ecNumber>
    </recommendedName>
</protein>
<dbReference type="GO" id="GO:0005886">
    <property type="term" value="C:plasma membrane"/>
    <property type="evidence" value="ECO:0007669"/>
    <property type="project" value="UniProtKB-SubCell"/>
</dbReference>
<dbReference type="SUPFAM" id="SSF55781">
    <property type="entry name" value="GAF domain-like"/>
    <property type="match status" value="1"/>
</dbReference>
<evidence type="ECO:0000259" key="12">
    <source>
        <dbReference type="PROSITE" id="PS50109"/>
    </source>
</evidence>
<dbReference type="InterPro" id="IPR036890">
    <property type="entry name" value="HATPase_C_sf"/>
</dbReference>
<evidence type="ECO:0000256" key="11">
    <source>
        <dbReference type="SAM" id="Coils"/>
    </source>
</evidence>
<dbReference type="EMBL" id="FQUS01000001">
    <property type="protein sequence ID" value="SHE44283.1"/>
    <property type="molecule type" value="Genomic_DNA"/>
</dbReference>
<keyword evidence="8" id="KW-1133">Transmembrane helix</keyword>
<keyword evidence="14" id="KW-1185">Reference proteome</keyword>
<evidence type="ECO:0000256" key="4">
    <source>
        <dbReference type="ARBA" id="ARBA00022475"/>
    </source>
</evidence>
<keyword evidence="10" id="KW-0472">Membrane</keyword>
<dbReference type="EC" id="2.7.13.3" evidence="3"/>
<proteinExistence type="predicted"/>
<comment type="subcellular location">
    <subcellularLocation>
        <location evidence="2">Cell membrane</location>
        <topology evidence="2">Multi-pass membrane protein</topology>
    </subcellularLocation>
</comment>
<dbReference type="GO" id="GO:0000160">
    <property type="term" value="P:phosphorelay signal transduction system"/>
    <property type="evidence" value="ECO:0007669"/>
    <property type="project" value="UniProtKB-KW"/>
</dbReference>
<dbReference type="OrthoDB" id="9778366at2"/>
<dbReference type="PRINTS" id="PR00344">
    <property type="entry name" value="BCTRLSENSOR"/>
</dbReference>
<dbReference type="AlphaFoldDB" id="A0A1M4TIH6"/>
<dbReference type="Gene3D" id="3.30.565.10">
    <property type="entry name" value="Histidine kinase-like ATPase, C-terminal domain"/>
    <property type="match status" value="1"/>
</dbReference>
<dbReference type="Pfam" id="PF13185">
    <property type="entry name" value="GAF_2"/>
    <property type="match status" value="1"/>
</dbReference>
<dbReference type="RefSeq" id="WP_073059033.1">
    <property type="nucleotide sequence ID" value="NZ_FQUS01000001.1"/>
</dbReference>
<dbReference type="CDD" id="cd16917">
    <property type="entry name" value="HATPase_UhpB-NarQ-NarX-like"/>
    <property type="match status" value="1"/>
</dbReference>
<dbReference type="SUPFAM" id="SSF55874">
    <property type="entry name" value="ATPase domain of HSP90 chaperone/DNA topoisomerase II/histidine kinase"/>
    <property type="match status" value="1"/>
</dbReference>
<keyword evidence="9" id="KW-0902">Two-component regulatory system</keyword>
<evidence type="ECO:0000256" key="5">
    <source>
        <dbReference type="ARBA" id="ARBA00022679"/>
    </source>
</evidence>
<dbReference type="InterPro" id="IPR029016">
    <property type="entry name" value="GAF-like_dom_sf"/>
</dbReference>
<keyword evidence="6" id="KW-0812">Transmembrane</keyword>
<evidence type="ECO:0000256" key="9">
    <source>
        <dbReference type="ARBA" id="ARBA00023012"/>
    </source>
</evidence>
<dbReference type="PROSITE" id="PS50109">
    <property type="entry name" value="HIS_KIN"/>
    <property type="match status" value="1"/>
</dbReference>
<dbReference type="Pfam" id="PF02518">
    <property type="entry name" value="HATPase_c"/>
    <property type="match status" value="1"/>
</dbReference>
<dbReference type="GO" id="GO:0004673">
    <property type="term" value="F:protein histidine kinase activity"/>
    <property type="evidence" value="ECO:0007669"/>
    <property type="project" value="UniProtKB-EC"/>
</dbReference>
<keyword evidence="11" id="KW-0175">Coiled coil</keyword>
<dbReference type="InterPro" id="IPR050482">
    <property type="entry name" value="Sensor_HK_TwoCompSys"/>
</dbReference>
<evidence type="ECO:0000256" key="10">
    <source>
        <dbReference type="ARBA" id="ARBA00023136"/>
    </source>
</evidence>
<dbReference type="PANTHER" id="PTHR24421:SF37">
    <property type="entry name" value="SENSOR HISTIDINE KINASE NARS"/>
    <property type="match status" value="1"/>
</dbReference>
<feature type="domain" description="Histidine kinase" evidence="12">
    <location>
        <begin position="229"/>
        <end position="409"/>
    </location>
</feature>